<gene>
    <name evidence="2" type="ORF">CPB84DRAFT_1733072</name>
</gene>
<dbReference type="Proteomes" id="UP000724874">
    <property type="component" value="Unassembled WGS sequence"/>
</dbReference>
<reference evidence="2" key="1">
    <citation type="submission" date="2020-11" db="EMBL/GenBank/DDBJ databases">
        <authorList>
            <consortium name="DOE Joint Genome Institute"/>
            <person name="Ahrendt S."/>
            <person name="Riley R."/>
            <person name="Andreopoulos W."/>
            <person name="LaButti K."/>
            <person name="Pangilinan J."/>
            <person name="Ruiz-duenas F.J."/>
            <person name="Barrasa J.M."/>
            <person name="Sanchez-Garcia M."/>
            <person name="Camarero S."/>
            <person name="Miyauchi S."/>
            <person name="Serrano A."/>
            <person name="Linde D."/>
            <person name="Babiker R."/>
            <person name="Drula E."/>
            <person name="Ayuso-Fernandez I."/>
            <person name="Pacheco R."/>
            <person name="Padilla G."/>
            <person name="Ferreira P."/>
            <person name="Barriuso J."/>
            <person name="Kellner H."/>
            <person name="Castanera R."/>
            <person name="Alfaro M."/>
            <person name="Ramirez L."/>
            <person name="Pisabarro A.G."/>
            <person name="Kuo A."/>
            <person name="Tritt A."/>
            <person name="Lipzen A."/>
            <person name="He G."/>
            <person name="Yan M."/>
            <person name="Ng V."/>
            <person name="Cullen D."/>
            <person name="Martin F."/>
            <person name="Rosso M.-N."/>
            <person name="Henrissat B."/>
            <person name="Hibbett D."/>
            <person name="Martinez A.T."/>
            <person name="Grigoriev I.V."/>
        </authorList>
    </citation>
    <scope>NUCLEOTIDE SEQUENCE</scope>
    <source>
        <strain evidence="2">AH 44721</strain>
    </source>
</reference>
<protein>
    <submittedName>
        <fullName evidence="2">Kinase-like domain-containing protein</fullName>
    </submittedName>
</protein>
<sequence length="380" mass="43466">MLIPYWNRSGEVHQLEPCPSSFQDWAQGEEAPPHQRALHDAVQDITNHTIVRTSCRAMDMNMTLDATLDDGRSFIVRQRHTYPSDPVLEGWSHAKFRNEVRLLRWLKENSTLPVPTVIAVGSDFMILEKMPGSTVTLEWHFLSDKAKAHFLTMYLDAVIEIFHLPAIQRIGSASFEPDSIDTLSVGPRIAPSPSYSSSQVFDNITEYLIFLISAKRQAITDMEVEDQERAGEALSFIEEKITILLKNIDDPSLLRCVFTHADLHTYNILVTQDGNITAILDWEINYVQPAVLAVDYPGWLLDKGPFDPQFSSKDYWWDESPTERRRLSLEFEQSIQERDSVLHRCLVEGRDLRAVVAWLTDTSLDPGFDRMRAWAYAALN</sequence>
<dbReference type="Gene3D" id="3.90.1200.10">
    <property type="match status" value="1"/>
</dbReference>
<dbReference type="OrthoDB" id="10003767at2759"/>
<organism evidence="2 3">
    <name type="scientific">Gymnopilus junonius</name>
    <name type="common">Spectacular rustgill mushroom</name>
    <name type="synonym">Gymnopilus spectabilis subsp. junonius</name>
    <dbReference type="NCBI Taxonomy" id="109634"/>
    <lineage>
        <taxon>Eukaryota</taxon>
        <taxon>Fungi</taxon>
        <taxon>Dikarya</taxon>
        <taxon>Basidiomycota</taxon>
        <taxon>Agaricomycotina</taxon>
        <taxon>Agaricomycetes</taxon>
        <taxon>Agaricomycetidae</taxon>
        <taxon>Agaricales</taxon>
        <taxon>Agaricineae</taxon>
        <taxon>Hymenogastraceae</taxon>
        <taxon>Gymnopilus</taxon>
    </lineage>
</organism>
<dbReference type="SUPFAM" id="SSF56112">
    <property type="entry name" value="Protein kinase-like (PK-like)"/>
    <property type="match status" value="1"/>
</dbReference>
<dbReference type="Gene3D" id="3.30.200.20">
    <property type="entry name" value="Phosphorylase Kinase, domain 1"/>
    <property type="match status" value="1"/>
</dbReference>
<keyword evidence="3" id="KW-1185">Reference proteome</keyword>
<dbReference type="EMBL" id="JADNYJ010000081">
    <property type="protein sequence ID" value="KAF8889160.1"/>
    <property type="molecule type" value="Genomic_DNA"/>
</dbReference>
<accession>A0A9P5NKI6</accession>
<keyword evidence="2" id="KW-0418">Kinase</keyword>
<dbReference type="InterPro" id="IPR051678">
    <property type="entry name" value="AGP_Transferase"/>
</dbReference>
<dbReference type="AlphaFoldDB" id="A0A9P5NKI6"/>
<keyword evidence="2" id="KW-0808">Transferase</keyword>
<evidence type="ECO:0000313" key="2">
    <source>
        <dbReference type="EMBL" id="KAF8889160.1"/>
    </source>
</evidence>
<evidence type="ECO:0000313" key="3">
    <source>
        <dbReference type="Proteomes" id="UP000724874"/>
    </source>
</evidence>
<evidence type="ECO:0000259" key="1">
    <source>
        <dbReference type="Pfam" id="PF01636"/>
    </source>
</evidence>
<dbReference type="Pfam" id="PF01636">
    <property type="entry name" value="APH"/>
    <property type="match status" value="1"/>
</dbReference>
<dbReference type="GO" id="GO:0016301">
    <property type="term" value="F:kinase activity"/>
    <property type="evidence" value="ECO:0007669"/>
    <property type="project" value="UniProtKB-KW"/>
</dbReference>
<comment type="caution">
    <text evidence="2">The sequence shown here is derived from an EMBL/GenBank/DDBJ whole genome shotgun (WGS) entry which is preliminary data.</text>
</comment>
<name>A0A9P5NKI6_GYMJU</name>
<dbReference type="PANTHER" id="PTHR21310:SF15">
    <property type="entry name" value="AMINOGLYCOSIDE PHOSPHOTRANSFERASE DOMAIN-CONTAINING PROTEIN"/>
    <property type="match status" value="1"/>
</dbReference>
<dbReference type="PANTHER" id="PTHR21310">
    <property type="entry name" value="AMINOGLYCOSIDE PHOSPHOTRANSFERASE-RELATED-RELATED"/>
    <property type="match status" value="1"/>
</dbReference>
<feature type="domain" description="Aminoglycoside phosphotransferase" evidence="1">
    <location>
        <begin position="69"/>
        <end position="283"/>
    </location>
</feature>
<dbReference type="InterPro" id="IPR011009">
    <property type="entry name" value="Kinase-like_dom_sf"/>
</dbReference>
<dbReference type="InterPro" id="IPR002575">
    <property type="entry name" value="Aminoglycoside_PTrfase"/>
</dbReference>
<proteinExistence type="predicted"/>